<organism evidence="1 2">
    <name type="scientific">Thalassospira permensis NBRC 106175</name>
    <dbReference type="NCBI Taxonomy" id="1353532"/>
    <lineage>
        <taxon>Bacteria</taxon>
        <taxon>Pseudomonadati</taxon>
        <taxon>Pseudomonadota</taxon>
        <taxon>Alphaproteobacteria</taxon>
        <taxon>Rhodospirillales</taxon>
        <taxon>Thalassospiraceae</taxon>
        <taxon>Thalassospira</taxon>
    </lineage>
</organism>
<evidence type="ECO:0000313" key="1">
    <source>
        <dbReference type="EMBL" id="KEO57175.1"/>
    </source>
</evidence>
<protein>
    <submittedName>
        <fullName evidence="1">Uncharacterized protein</fullName>
    </submittedName>
</protein>
<proteinExistence type="predicted"/>
<dbReference type="EMBL" id="AUNC01000015">
    <property type="protein sequence ID" value="KEO57175.1"/>
    <property type="molecule type" value="Genomic_DNA"/>
</dbReference>
<dbReference type="Proteomes" id="UP000027463">
    <property type="component" value="Unassembled WGS sequence"/>
</dbReference>
<reference evidence="1 2" key="1">
    <citation type="submission" date="2013-07" db="EMBL/GenBank/DDBJ databases">
        <title>Thalassospira permensis NBRC 106175 Genome Sequencing.</title>
        <authorList>
            <person name="Lai Q."/>
            <person name="Shao Z."/>
        </authorList>
    </citation>
    <scope>NUCLEOTIDE SEQUENCE [LARGE SCALE GENOMIC DNA]</scope>
    <source>
        <strain evidence="1 2">NBRC 106175</strain>
    </source>
</reference>
<gene>
    <name evidence="1" type="ORF">SMB34_17235</name>
</gene>
<evidence type="ECO:0000313" key="2">
    <source>
        <dbReference type="Proteomes" id="UP000027463"/>
    </source>
</evidence>
<keyword evidence="2" id="KW-1185">Reference proteome</keyword>
<comment type="caution">
    <text evidence="1">The sequence shown here is derived from an EMBL/GenBank/DDBJ whole genome shotgun (WGS) entry which is preliminary data.</text>
</comment>
<sequence length="74" mass="8302">MVLLVLRSRSTSWGVIGLIQTELGGKHNSAIAPNPMFFAVYSILYIRDGREIGAGNPVSFEWLLKKHKKTCERV</sequence>
<name>A0ABR4TP08_9PROT</name>
<accession>A0ABR4TP08</accession>